<evidence type="ECO:0000313" key="4">
    <source>
        <dbReference type="Proteomes" id="UP001275084"/>
    </source>
</evidence>
<dbReference type="EMBL" id="JAUIQD010000001">
    <property type="protein sequence ID" value="KAK3363005.1"/>
    <property type="molecule type" value="Genomic_DNA"/>
</dbReference>
<dbReference type="AlphaFoldDB" id="A0AAJ0HU89"/>
<reference evidence="3" key="1">
    <citation type="journal article" date="2023" name="Mol. Phylogenet. Evol.">
        <title>Genome-scale phylogeny and comparative genomics of the fungal order Sordariales.</title>
        <authorList>
            <person name="Hensen N."/>
            <person name="Bonometti L."/>
            <person name="Westerberg I."/>
            <person name="Brannstrom I.O."/>
            <person name="Guillou S."/>
            <person name="Cros-Aarteil S."/>
            <person name="Calhoun S."/>
            <person name="Haridas S."/>
            <person name="Kuo A."/>
            <person name="Mondo S."/>
            <person name="Pangilinan J."/>
            <person name="Riley R."/>
            <person name="LaButti K."/>
            <person name="Andreopoulos B."/>
            <person name="Lipzen A."/>
            <person name="Chen C."/>
            <person name="Yan M."/>
            <person name="Daum C."/>
            <person name="Ng V."/>
            <person name="Clum A."/>
            <person name="Steindorff A."/>
            <person name="Ohm R.A."/>
            <person name="Martin F."/>
            <person name="Silar P."/>
            <person name="Natvig D.O."/>
            <person name="Lalanne C."/>
            <person name="Gautier V."/>
            <person name="Ament-Velasquez S.L."/>
            <person name="Kruys A."/>
            <person name="Hutchinson M.I."/>
            <person name="Powell A.J."/>
            <person name="Barry K."/>
            <person name="Miller A.N."/>
            <person name="Grigoriev I.V."/>
            <person name="Debuchy R."/>
            <person name="Gladieux P."/>
            <person name="Hiltunen Thoren M."/>
            <person name="Johannesson H."/>
        </authorList>
    </citation>
    <scope>NUCLEOTIDE SEQUENCE</scope>
    <source>
        <strain evidence="3">CBS 955.72</strain>
    </source>
</reference>
<evidence type="ECO:0008006" key="5">
    <source>
        <dbReference type="Google" id="ProtNLM"/>
    </source>
</evidence>
<reference evidence="3" key="2">
    <citation type="submission" date="2023-06" db="EMBL/GenBank/DDBJ databases">
        <authorList>
            <consortium name="Lawrence Berkeley National Laboratory"/>
            <person name="Haridas S."/>
            <person name="Hensen N."/>
            <person name="Bonometti L."/>
            <person name="Westerberg I."/>
            <person name="Brannstrom I.O."/>
            <person name="Guillou S."/>
            <person name="Cros-Aarteil S."/>
            <person name="Calhoun S."/>
            <person name="Kuo A."/>
            <person name="Mondo S."/>
            <person name="Pangilinan J."/>
            <person name="Riley R."/>
            <person name="Labutti K."/>
            <person name="Andreopoulos B."/>
            <person name="Lipzen A."/>
            <person name="Chen C."/>
            <person name="Yanf M."/>
            <person name="Daum C."/>
            <person name="Ng V."/>
            <person name="Clum A."/>
            <person name="Steindorff A."/>
            <person name="Ohm R."/>
            <person name="Martin F."/>
            <person name="Silar P."/>
            <person name="Natvig D."/>
            <person name="Lalanne C."/>
            <person name="Gautier V."/>
            <person name="Ament-Velasquez S.L."/>
            <person name="Kruys A."/>
            <person name="Hutchinson M.I."/>
            <person name="Powell A.J."/>
            <person name="Barry K."/>
            <person name="Miller A.N."/>
            <person name="Grigoriev I.V."/>
            <person name="Debuchy R."/>
            <person name="Gladieux P."/>
            <person name="Thoren M.H."/>
            <person name="Johannesson H."/>
        </authorList>
    </citation>
    <scope>NUCLEOTIDE SEQUENCE</scope>
    <source>
        <strain evidence="3">CBS 955.72</strain>
    </source>
</reference>
<sequence>MLFCSSLSGLLLTLTLPGSGVEMKQAQQPPLPSRFGVSSRNPFRGLFLSPSSSFVGRGTSTHAHDDPPHPLPHTPSLDPSRTAFVPA</sequence>
<keyword evidence="4" id="KW-1185">Reference proteome</keyword>
<gene>
    <name evidence="3" type="ORF">B0T25DRAFT_27231</name>
</gene>
<name>A0AAJ0HU89_9PEZI</name>
<feature type="chain" id="PRO_5042551431" description="Secreted protein" evidence="2">
    <location>
        <begin position="21"/>
        <end position="87"/>
    </location>
</feature>
<feature type="region of interest" description="Disordered" evidence="1">
    <location>
        <begin position="54"/>
        <end position="87"/>
    </location>
</feature>
<evidence type="ECO:0000256" key="1">
    <source>
        <dbReference type="SAM" id="MobiDB-lite"/>
    </source>
</evidence>
<accession>A0AAJ0HU89</accession>
<feature type="signal peptide" evidence="2">
    <location>
        <begin position="1"/>
        <end position="20"/>
    </location>
</feature>
<evidence type="ECO:0000313" key="3">
    <source>
        <dbReference type="EMBL" id="KAK3363005.1"/>
    </source>
</evidence>
<protein>
    <recommendedName>
        <fullName evidence="5">Secreted protein</fullName>
    </recommendedName>
</protein>
<comment type="caution">
    <text evidence="3">The sequence shown here is derived from an EMBL/GenBank/DDBJ whole genome shotgun (WGS) entry which is preliminary data.</text>
</comment>
<evidence type="ECO:0000256" key="2">
    <source>
        <dbReference type="SAM" id="SignalP"/>
    </source>
</evidence>
<organism evidence="3 4">
    <name type="scientific">Lasiosphaeria hispida</name>
    <dbReference type="NCBI Taxonomy" id="260671"/>
    <lineage>
        <taxon>Eukaryota</taxon>
        <taxon>Fungi</taxon>
        <taxon>Dikarya</taxon>
        <taxon>Ascomycota</taxon>
        <taxon>Pezizomycotina</taxon>
        <taxon>Sordariomycetes</taxon>
        <taxon>Sordariomycetidae</taxon>
        <taxon>Sordariales</taxon>
        <taxon>Lasiosphaeriaceae</taxon>
        <taxon>Lasiosphaeria</taxon>
    </lineage>
</organism>
<keyword evidence="2" id="KW-0732">Signal</keyword>
<dbReference type="Proteomes" id="UP001275084">
    <property type="component" value="Unassembled WGS sequence"/>
</dbReference>
<proteinExistence type="predicted"/>